<evidence type="ECO:0000256" key="13">
    <source>
        <dbReference type="PROSITE-ProRule" id="PRU10132"/>
    </source>
</evidence>
<dbReference type="EMBL" id="CALTRL010006112">
    <property type="protein sequence ID" value="CAH7689653.1"/>
    <property type="molecule type" value="Genomic_DNA"/>
</dbReference>
<feature type="domain" description="THIF-type NAD/FAD binding fold" evidence="15">
    <location>
        <begin position="17"/>
        <end position="420"/>
    </location>
</feature>
<feature type="binding site" evidence="11">
    <location>
        <position position="60"/>
    </location>
    <ligand>
        <name>ATP</name>
        <dbReference type="ChEBI" id="CHEBI:30616"/>
    </ligand>
</feature>
<keyword evidence="6 9" id="KW-0862">Zinc</keyword>
<evidence type="ECO:0000313" key="18">
    <source>
        <dbReference type="Proteomes" id="UP001153365"/>
    </source>
</evidence>
<evidence type="ECO:0000256" key="7">
    <source>
        <dbReference type="ARBA" id="ARBA00022840"/>
    </source>
</evidence>
<name>A0AAV0BTC2_PHAPC</name>
<evidence type="ECO:0000256" key="6">
    <source>
        <dbReference type="ARBA" id="ARBA00022833"/>
    </source>
</evidence>
<evidence type="ECO:0000256" key="5">
    <source>
        <dbReference type="ARBA" id="ARBA00022786"/>
    </source>
</evidence>
<organism evidence="17 18">
    <name type="scientific">Phakopsora pachyrhizi</name>
    <name type="common">Asian soybean rust disease fungus</name>
    <dbReference type="NCBI Taxonomy" id="170000"/>
    <lineage>
        <taxon>Eukaryota</taxon>
        <taxon>Fungi</taxon>
        <taxon>Dikarya</taxon>
        <taxon>Basidiomycota</taxon>
        <taxon>Pucciniomycotina</taxon>
        <taxon>Pucciniomycetes</taxon>
        <taxon>Pucciniales</taxon>
        <taxon>Phakopsoraceae</taxon>
        <taxon>Phakopsora</taxon>
    </lineage>
</organism>
<gene>
    <name evidence="17" type="ORF">PPACK8108_LOCUS24782</name>
</gene>
<dbReference type="InterPro" id="IPR023318">
    <property type="entry name" value="Ub_act_enz_dom_a_sf"/>
</dbReference>
<dbReference type="SUPFAM" id="SSF69572">
    <property type="entry name" value="Activating enzymes of the ubiquitin-like proteins"/>
    <property type="match status" value="1"/>
</dbReference>
<feature type="region of interest" description="Disordered" evidence="14">
    <location>
        <begin position="600"/>
        <end position="683"/>
    </location>
</feature>
<keyword evidence="4 9" id="KW-0547">Nucleotide-binding</keyword>
<comment type="subunit">
    <text evidence="9">Heterodimer.</text>
</comment>
<evidence type="ECO:0000256" key="3">
    <source>
        <dbReference type="ARBA" id="ARBA00022723"/>
    </source>
</evidence>
<dbReference type="InterPro" id="IPR042449">
    <property type="entry name" value="Ub-E1_IAD_1"/>
</dbReference>
<dbReference type="PROSITE" id="PS00865">
    <property type="entry name" value="UBIQUITIN_ACTIVAT_2"/>
    <property type="match status" value="1"/>
</dbReference>
<dbReference type="InterPro" id="IPR035985">
    <property type="entry name" value="Ubiquitin-activating_enz"/>
</dbReference>
<evidence type="ECO:0000256" key="4">
    <source>
        <dbReference type="ARBA" id="ARBA00022741"/>
    </source>
</evidence>
<dbReference type="PANTHER" id="PTHR10953:SF5">
    <property type="entry name" value="SUMO-ACTIVATING ENZYME SUBUNIT 2"/>
    <property type="match status" value="1"/>
</dbReference>
<keyword evidence="7 9" id="KW-0067">ATP-binding</keyword>
<evidence type="ECO:0000256" key="2">
    <source>
        <dbReference type="ARBA" id="ARBA00005673"/>
    </source>
</evidence>
<evidence type="ECO:0000256" key="14">
    <source>
        <dbReference type="SAM" id="MobiDB-lite"/>
    </source>
</evidence>
<feature type="active site" description="Glycyl thioester intermediate" evidence="10 13">
    <location>
        <position position="185"/>
    </location>
</feature>
<dbReference type="InterPro" id="IPR000594">
    <property type="entry name" value="ThiF_NAD_FAD-bd"/>
</dbReference>
<sequence length="683" mass="76972">MELENSLEDLRYKHLRTNFGDQTCLKILHSSVLVVGAGGIGCELLKNLVCTGFGNITIVDLDTIDTSNLNRQFLFQKRHVKKPKAIVARETASAFNPRVIINASQANIMDSEFDQAYFKRFDLVMNALDNVTARRHVNKMCIINGVPLIESGTAGYYGQVQPIQRGKTECYDCSPKAVPKTYPVCTIRSTPSTPIHCIVWAKGYLFPQLFGPEDENEGADLDQAIQNGENSTEIENLRQEVKQMKQIRSKLNTPEMSKLIFTKVFEEDINRLLKMEDMWKSRKAPTPLSYDLLSDSDGTESGKSEKLKIPDQSLLKDQKTLSLKDSFKLFNSSLLALANRVASDPDKEPLSWDKDDDDALDFVTAAANLRASVFDIQTKTRFEVKEMAGNIIPAIPTTNSIISALIVSQAIQVLSQGLSGPPKLPIKPCGIWLNKTQERVMFSSDFDLPNPSCEVCQVVYVNIKVKRSTKIIEFIKKVLEGRIYQEEEDYEKVTVQEGDRLLFDVDLLENGEKSFEEVGLIDDHREKVLRVTEEDEVYVPLIFTISKSRPEDTEENIIVEGFPETIPKRPKPIKSLEENEQAKGSGHDSDIEFQENSVDHRGVVSQDPKNKAQQEILTNNKRERELNEVEVINEKRNVNKKVNIDEKKKGDLEERSSKRARVSNGVSGSEKDGNSYESAITIS</sequence>
<evidence type="ECO:0000256" key="10">
    <source>
        <dbReference type="PIRSR" id="PIRSR039133-1"/>
    </source>
</evidence>
<comment type="caution">
    <text evidence="17">The sequence shown here is derived from an EMBL/GenBank/DDBJ whole genome shotgun (WGS) entry which is preliminary data.</text>
</comment>
<dbReference type="InterPro" id="IPR030661">
    <property type="entry name" value="Uba2"/>
</dbReference>
<dbReference type="GO" id="GO:0016925">
    <property type="term" value="P:protein sumoylation"/>
    <property type="evidence" value="ECO:0007669"/>
    <property type="project" value="UniProtKB-UniRule"/>
</dbReference>
<accession>A0AAV0BTC2</accession>
<dbReference type="Gene3D" id="3.50.50.80">
    <property type="entry name" value="Ubiquitin-activating enzyme E1, inactive adenylation domain, subdomain 1"/>
    <property type="match status" value="1"/>
</dbReference>
<protein>
    <recommendedName>
        <fullName evidence="8 9">Ubiquitin-activating enzyme E1-like</fullName>
    </recommendedName>
</protein>
<keyword evidence="18" id="KW-1185">Reference proteome</keyword>
<evidence type="ECO:0000256" key="8">
    <source>
        <dbReference type="ARBA" id="ARBA00073512"/>
    </source>
</evidence>
<dbReference type="InterPro" id="IPR033127">
    <property type="entry name" value="UBQ-activ_enz_E1_Cys_AS"/>
</dbReference>
<dbReference type="Gene3D" id="1.10.10.520">
    <property type="entry name" value="Ubiquitin activating enzymes (Uba3). Chain: B, domain 2"/>
    <property type="match status" value="1"/>
</dbReference>
<evidence type="ECO:0000256" key="1">
    <source>
        <dbReference type="ARBA" id="ARBA00004718"/>
    </source>
</evidence>
<dbReference type="AlphaFoldDB" id="A0AAV0BTC2"/>
<evidence type="ECO:0000259" key="16">
    <source>
        <dbReference type="Pfam" id="PF10585"/>
    </source>
</evidence>
<dbReference type="GO" id="GO:0005524">
    <property type="term" value="F:ATP binding"/>
    <property type="evidence" value="ECO:0007669"/>
    <property type="project" value="UniProtKB-UniRule"/>
</dbReference>
<dbReference type="PANTHER" id="PTHR10953">
    <property type="entry name" value="UBIQUITIN-ACTIVATING ENZYME E1"/>
    <property type="match status" value="1"/>
</dbReference>
<reference evidence="17" key="1">
    <citation type="submission" date="2022-06" db="EMBL/GenBank/DDBJ databases">
        <authorList>
            <consortium name="SYNGENTA / RWTH Aachen University"/>
        </authorList>
    </citation>
    <scope>NUCLEOTIDE SEQUENCE</scope>
</reference>
<dbReference type="Pfam" id="PF00899">
    <property type="entry name" value="ThiF"/>
    <property type="match status" value="1"/>
</dbReference>
<evidence type="ECO:0000256" key="9">
    <source>
        <dbReference type="PIRNR" id="PIRNR039133"/>
    </source>
</evidence>
<keyword evidence="5 9" id="KW-0833">Ubl conjugation pathway</keyword>
<feature type="binding site" evidence="11">
    <location>
        <position position="84"/>
    </location>
    <ligand>
        <name>ATP</name>
        <dbReference type="ChEBI" id="CHEBI:30616"/>
    </ligand>
</feature>
<feature type="binding site" evidence="12">
    <location>
        <position position="173"/>
    </location>
    <ligand>
        <name>Zn(2+)</name>
        <dbReference type="ChEBI" id="CHEBI:29105"/>
    </ligand>
</feature>
<dbReference type="PIRSF" id="PIRSF039133">
    <property type="entry name" value="SUMO_E1B"/>
    <property type="match status" value="1"/>
</dbReference>
<dbReference type="InterPro" id="IPR045886">
    <property type="entry name" value="ThiF/MoeB/HesA"/>
</dbReference>
<feature type="binding site" evidence="12">
    <location>
        <position position="170"/>
    </location>
    <ligand>
        <name>Zn(2+)</name>
        <dbReference type="ChEBI" id="CHEBI:29105"/>
    </ligand>
</feature>
<dbReference type="FunFam" id="1.10.10.520:FF:000011">
    <property type="entry name" value="Ubiquitin-activating enzyme E1-like"/>
    <property type="match status" value="1"/>
</dbReference>
<dbReference type="GO" id="GO:0031510">
    <property type="term" value="C:SUMO activating enzyme complex"/>
    <property type="evidence" value="ECO:0007669"/>
    <property type="project" value="UniProtKB-UniRule"/>
</dbReference>
<dbReference type="GO" id="GO:0046872">
    <property type="term" value="F:metal ion binding"/>
    <property type="evidence" value="ECO:0007669"/>
    <property type="project" value="UniProtKB-KW"/>
</dbReference>
<evidence type="ECO:0000313" key="17">
    <source>
        <dbReference type="EMBL" id="CAH7689653.1"/>
    </source>
</evidence>
<dbReference type="GO" id="GO:0005737">
    <property type="term" value="C:cytoplasm"/>
    <property type="evidence" value="ECO:0007669"/>
    <property type="project" value="TreeGrafter"/>
</dbReference>
<dbReference type="Proteomes" id="UP001153365">
    <property type="component" value="Unassembled WGS sequence"/>
</dbReference>
<feature type="binding site" evidence="11">
    <location>
        <begin position="68"/>
        <end position="71"/>
    </location>
    <ligand>
        <name>ATP</name>
        <dbReference type="ChEBI" id="CHEBI:30616"/>
    </ligand>
</feature>
<feature type="compositionally biased region" description="Basic and acidic residues" evidence="14">
    <location>
        <begin position="620"/>
        <end position="657"/>
    </location>
</feature>
<dbReference type="GO" id="GO:0019948">
    <property type="term" value="F:SUMO activating enzyme activity"/>
    <property type="evidence" value="ECO:0007669"/>
    <property type="project" value="UniProtKB-UniRule"/>
</dbReference>
<feature type="domain" description="Ubiquitin-activating enzyme SCCH" evidence="16">
    <location>
        <begin position="322"/>
        <end position="385"/>
    </location>
</feature>
<feature type="binding site" evidence="11">
    <location>
        <begin position="36"/>
        <end position="41"/>
    </location>
    <ligand>
        <name>ATP</name>
        <dbReference type="ChEBI" id="CHEBI:30616"/>
    </ligand>
</feature>
<keyword evidence="3 9" id="KW-0479">Metal-binding</keyword>
<dbReference type="FunFam" id="3.50.50.80:FF:000004">
    <property type="entry name" value="Ubiquitin-activating enzyme E1-like"/>
    <property type="match status" value="1"/>
</dbReference>
<evidence type="ECO:0000256" key="11">
    <source>
        <dbReference type="PIRSR" id="PIRSR039133-2"/>
    </source>
</evidence>
<comment type="pathway">
    <text evidence="1 9">Protein modification; protein sumoylation.</text>
</comment>
<dbReference type="InterPro" id="IPR019572">
    <property type="entry name" value="UBA_E1_SCCH"/>
</dbReference>
<feature type="binding site" evidence="12">
    <location>
        <position position="456"/>
    </location>
    <ligand>
        <name>Zn(2+)</name>
        <dbReference type="ChEBI" id="CHEBI:29105"/>
    </ligand>
</feature>
<dbReference type="Gene3D" id="3.10.290.20">
    <property type="entry name" value="Ubiquitin-like 2 activating enzyme e1b. Chain: B, domain 3"/>
    <property type="match status" value="1"/>
</dbReference>
<feature type="binding site" evidence="12">
    <location>
        <position position="453"/>
    </location>
    <ligand>
        <name>Zn(2+)</name>
        <dbReference type="ChEBI" id="CHEBI:29105"/>
    </ligand>
</feature>
<evidence type="ECO:0000259" key="15">
    <source>
        <dbReference type="Pfam" id="PF00899"/>
    </source>
</evidence>
<dbReference type="Pfam" id="PF10585">
    <property type="entry name" value="UBA_E1_SCCH"/>
    <property type="match status" value="1"/>
</dbReference>
<evidence type="ECO:0000256" key="12">
    <source>
        <dbReference type="PIRSR" id="PIRSR039133-3"/>
    </source>
</evidence>
<feature type="binding site" evidence="11">
    <location>
        <begin position="129"/>
        <end position="134"/>
    </location>
    <ligand>
        <name>ATP</name>
        <dbReference type="ChEBI" id="CHEBI:30616"/>
    </ligand>
</feature>
<comment type="similarity">
    <text evidence="2 9">Belongs to the ubiquitin-activating E1 family.</text>
</comment>
<proteinExistence type="inferred from homology"/>
<feature type="compositionally biased region" description="Basic and acidic residues" evidence="14">
    <location>
        <begin position="600"/>
        <end position="612"/>
    </location>
</feature>